<feature type="transmembrane region" description="Helical" evidence="2">
    <location>
        <begin position="31"/>
        <end position="52"/>
    </location>
</feature>
<keyword evidence="4" id="KW-1185">Reference proteome</keyword>
<dbReference type="SUPFAM" id="SSF52833">
    <property type="entry name" value="Thioredoxin-like"/>
    <property type="match status" value="1"/>
</dbReference>
<keyword evidence="2" id="KW-0812">Transmembrane</keyword>
<dbReference type="STRING" id="656179.AB870_13965"/>
<name>A0A0H3WWJ2_9BURK</name>
<proteinExistence type="predicted"/>
<keyword evidence="2" id="KW-0472">Membrane</keyword>
<organism evidence="3 4">
    <name type="scientific">Pandoraea faecigallinarum</name>
    <dbReference type="NCBI Taxonomy" id="656179"/>
    <lineage>
        <taxon>Bacteria</taxon>
        <taxon>Pseudomonadati</taxon>
        <taxon>Pseudomonadota</taxon>
        <taxon>Betaproteobacteria</taxon>
        <taxon>Burkholderiales</taxon>
        <taxon>Burkholderiaceae</taxon>
        <taxon>Pandoraea</taxon>
    </lineage>
</organism>
<evidence type="ECO:0000256" key="1">
    <source>
        <dbReference type="SAM" id="MobiDB-lite"/>
    </source>
</evidence>
<dbReference type="InterPro" id="IPR036249">
    <property type="entry name" value="Thioredoxin-like_sf"/>
</dbReference>
<dbReference type="Proteomes" id="UP000035651">
    <property type="component" value="Chromosome"/>
</dbReference>
<evidence type="ECO:0000313" key="4">
    <source>
        <dbReference type="Proteomes" id="UP000035651"/>
    </source>
</evidence>
<reference evidence="3" key="1">
    <citation type="submission" date="2016-06" db="EMBL/GenBank/DDBJ databases">
        <title>Complete Genome Sequence of Pandoraea faecigallinarum DSM-23572.</title>
        <authorList>
            <person name="Yong D."/>
            <person name="Ee R."/>
            <person name="Lim Y.-L."/>
            <person name="Yin W.-F."/>
            <person name="Chan K.-G."/>
        </authorList>
    </citation>
    <scope>NUCLEOTIDE SEQUENCE</scope>
    <source>
        <strain evidence="3">DSM 23572</strain>
    </source>
</reference>
<dbReference type="PATRIC" id="fig|656179.3.peg.2976"/>
<feature type="region of interest" description="Disordered" evidence="1">
    <location>
        <begin position="1"/>
        <end position="21"/>
    </location>
</feature>
<dbReference type="AlphaFoldDB" id="A0A0H3WWJ2"/>
<gene>
    <name evidence="3" type="ORF">AB870_13965</name>
</gene>
<protein>
    <submittedName>
        <fullName evidence="3">Cytochrome C oxidase subunit I</fullName>
    </submittedName>
</protein>
<sequence>MSADVRTAASAGHTGEPAVDPVQRRRARRMLVLLFAVCAAPAVAAYLMYYVFKPQGGTSAYGTLIEPQRPLPALVVRDDETGESLPLSSLKGKWLMISADTATCDENCVSKLFYMRQIRVLQGNERTRVETLWLVTDASAVSKPIDEAYADTRRLRADPVALASWLPTQEGTGLRDHIYLVDPLGNLMMAFPKNADPGKIKSDLSRLLKWSGTG</sequence>
<dbReference type="KEGG" id="pfg:AB870_13965"/>
<evidence type="ECO:0000313" key="3">
    <source>
        <dbReference type="EMBL" id="AKM30983.1"/>
    </source>
</evidence>
<accession>A0A0H3WWJ2</accession>
<keyword evidence="2" id="KW-1133">Transmembrane helix</keyword>
<dbReference type="RefSeq" id="WP_047906802.1">
    <property type="nucleotide sequence ID" value="NZ_CP011807.3"/>
</dbReference>
<dbReference type="EMBL" id="CP011807">
    <property type="protein sequence ID" value="AKM30983.1"/>
    <property type="molecule type" value="Genomic_DNA"/>
</dbReference>
<evidence type="ECO:0000256" key="2">
    <source>
        <dbReference type="SAM" id="Phobius"/>
    </source>
</evidence>